<evidence type="ECO:0000313" key="3">
    <source>
        <dbReference type="EMBL" id="KAF2433098.1"/>
    </source>
</evidence>
<name>A0A9P4NXH5_9PEZI</name>
<organism evidence="3 4">
    <name type="scientific">Tothia fuscella</name>
    <dbReference type="NCBI Taxonomy" id="1048955"/>
    <lineage>
        <taxon>Eukaryota</taxon>
        <taxon>Fungi</taxon>
        <taxon>Dikarya</taxon>
        <taxon>Ascomycota</taxon>
        <taxon>Pezizomycotina</taxon>
        <taxon>Dothideomycetes</taxon>
        <taxon>Pleosporomycetidae</taxon>
        <taxon>Venturiales</taxon>
        <taxon>Cylindrosympodiaceae</taxon>
        <taxon>Tothia</taxon>
    </lineage>
</organism>
<dbReference type="PANTHER" id="PTHR10622">
    <property type="entry name" value="HET DOMAIN-CONTAINING PROTEIN"/>
    <property type="match status" value="1"/>
</dbReference>
<evidence type="ECO:0000259" key="1">
    <source>
        <dbReference type="Pfam" id="PF06985"/>
    </source>
</evidence>
<comment type="caution">
    <text evidence="3">The sequence shown here is derived from an EMBL/GenBank/DDBJ whole genome shotgun (WGS) entry which is preliminary data.</text>
</comment>
<dbReference type="InterPro" id="IPR058525">
    <property type="entry name" value="DUF8212"/>
</dbReference>
<proteinExistence type="predicted"/>
<dbReference type="Proteomes" id="UP000800235">
    <property type="component" value="Unassembled WGS sequence"/>
</dbReference>
<dbReference type="PANTHER" id="PTHR10622:SF10">
    <property type="entry name" value="HET DOMAIN-CONTAINING PROTEIN"/>
    <property type="match status" value="1"/>
</dbReference>
<dbReference type="AlphaFoldDB" id="A0A9P4NXH5"/>
<keyword evidence="4" id="KW-1185">Reference proteome</keyword>
<evidence type="ECO:0000313" key="4">
    <source>
        <dbReference type="Proteomes" id="UP000800235"/>
    </source>
</evidence>
<dbReference type="EMBL" id="MU007022">
    <property type="protein sequence ID" value="KAF2433098.1"/>
    <property type="molecule type" value="Genomic_DNA"/>
</dbReference>
<reference evidence="3" key="1">
    <citation type="journal article" date="2020" name="Stud. Mycol.">
        <title>101 Dothideomycetes genomes: a test case for predicting lifestyles and emergence of pathogens.</title>
        <authorList>
            <person name="Haridas S."/>
            <person name="Albert R."/>
            <person name="Binder M."/>
            <person name="Bloem J."/>
            <person name="Labutti K."/>
            <person name="Salamov A."/>
            <person name="Andreopoulos B."/>
            <person name="Baker S."/>
            <person name="Barry K."/>
            <person name="Bills G."/>
            <person name="Bluhm B."/>
            <person name="Cannon C."/>
            <person name="Castanera R."/>
            <person name="Culley D."/>
            <person name="Daum C."/>
            <person name="Ezra D."/>
            <person name="Gonzalez J."/>
            <person name="Henrissat B."/>
            <person name="Kuo A."/>
            <person name="Liang C."/>
            <person name="Lipzen A."/>
            <person name="Lutzoni F."/>
            <person name="Magnuson J."/>
            <person name="Mondo S."/>
            <person name="Nolan M."/>
            <person name="Ohm R."/>
            <person name="Pangilinan J."/>
            <person name="Park H.-J."/>
            <person name="Ramirez L."/>
            <person name="Alfaro M."/>
            <person name="Sun H."/>
            <person name="Tritt A."/>
            <person name="Yoshinaga Y."/>
            <person name="Zwiers L.-H."/>
            <person name="Turgeon B."/>
            <person name="Goodwin S."/>
            <person name="Spatafora J."/>
            <person name="Crous P."/>
            <person name="Grigoriev I."/>
        </authorList>
    </citation>
    <scope>NUCLEOTIDE SEQUENCE</scope>
    <source>
        <strain evidence="3">CBS 130266</strain>
    </source>
</reference>
<accession>A0A9P4NXH5</accession>
<sequence>MRLLNASTLEMEDFTGDLPPYVILSHTWGKEEVLFHDLQASKMVDFKPGQEKAGFAKIQGTCDQAVRDRYRWVWIDTCCIDKTSSAELSEAINSMFLWYERADICYVYLADVPTAFSARHPVWDDIFDVKGIFKSSRCFTRGWTLQELVASPVVEFYAADWTEIGTKSSLQKPLSKITGIHARVLGGADPAMCSVAERMSWAVSRETTRLEDMAYSLLGLFHVNMPLLYGEGERAFVRLQEEILKISEDYSLFAWPIETDVQTQKPEANRQRGLLTTSITDFWTKACDWSFADFAPFDSDRQLKLRLKMRGIPTPPSVTGGTLRVQLPIRKEYNNTYSALLCQNKQGRLVCISLMRVPTNLSQFARTTSHQCDRSGFFRVPNEEFEDFKPTIIHVEQEIQRSSRMIESSKWRYLFAVNGLTTTDQTLDIVGGYSISCWRSVRDIDMVEDNSNHQCKVLLCFSDSEYFVVRFGSPHHAGWQHNHNAWCEIDLDFKFISDDGRVIDAENYAGIRQAVKPGRGLRIPKEKGLSDRASQRLRCGLEVRAAIRKAPSKRYGDVDYKLLITVY</sequence>
<dbReference type="OrthoDB" id="674604at2759"/>
<dbReference type="Pfam" id="PF26640">
    <property type="entry name" value="DUF8212"/>
    <property type="match status" value="1"/>
</dbReference>
<gene>
    <name evidence="3" type="ORF">EJ08DRAFT_647498</name>
</gene>
<protein>
    <submittedName>
        <fullName evidence="3">HET-domain-containing protein</fullName>
    </submittedName>
</protein>
<feature type="domain" description="DUF8212" evidence="2">
    <location>
        <begin position="234"/>
        <end position="270"/>
    </location>
</feature>
<evidence type="ECO:0000259" key="2">
    <source>
        <dbReference type="Pfam" id="PF26640"/>
    </source>
</evidence>
<dbReference type="Pfam" id="PF06985">
    <property type="entry name" value="HET"/>
    <property type="match status" value="1"/>
</dbReference>
<feature type="domain" description="Heterokaryon incompatibility" evidence="1">
    <location>
        <begin position="21"/>
        <end position="111"/>
    </location>
</feature>
<dbReference type="InterPro" id="IPR010730">
    <property type="entry name" value="HET"/>
</dbReference>